<reference evidence="1 2" key="1">
    <citation type="journal article" date="2018" name="Sci. Rep.">
        <title>Genomic signatures of local adaptation to the degree of environmental predictability in rotifers.</title>
        <authorList>
            <person name="Franch-Gras L."/>
            <person name="Hahn C."/>
            <person name="Garcia-Roger E.M."/>
            <person name="Carmona M.J."/>
            <person name="Serra M."/>
            <person name="Gomez A."/>
        </authorList>
    </citation>
    <scope>NUCLEOTIDE SEQUENCE [LARGE SCALE GENOMIC DNA]</scope>
    <source>
        <strain evidence="1">HYR1</strain>
    </source>
</reference>
<protein>
    <submittedName>
        <fullName evidence="1">Uncharacterized protein</fullName>
    </submittedName>
</protein>
<sequence>MKFYENLQNRIKLANKVYILSVNIVPKMTMSKLKIVSGYQKIKAKVFEMQIKNQFLSQLNLKKYQNLLKLDIQRFLN</sequence>
<name>A0A3M7R9F5_BRAPC</name>
<organism evidence="1 2">
    <name type="scientific">Brachionus plicatilis</name>
    <name type="common">Marine rotifer</name>
    <name type="synonym">Brachionus muelleri</name>
    <dbReference type="NCBI Taxonomy" id="10195"/>
    <lineage>
        <taxon>Eukaryota</taxon>
        <taxon>Metazoa</taxon>
        <taxon>Spiralia</taxon>
        <taxon>Gnathifera</taxon>
        <taxon>Rotifera</taxon>
        <taxon>Eurotatoria</taxon>
        <taxon>Monogononta</taxon>
        <taxon>Pseudotrocha</taxon>
        <taxon>Ploima</taxon>
        <taxon>Brachionidae</taxon>
        <taxon>Brachionus</taxon>
    </lineage>
</organism>
<accession>A0A3M7R9F5</accession>
<keyword evidence="2" id="KW-1185">Reference proteome</keyword>
<gene>
    <name evidence="1" type="ORF">BpHYR1_000544</name>
</gene>
<evidence type="ECO:0000313" key="1">
    <source>
        <dbReference type="EMBL" id="RNA19868.1"/>
    </source>
</evidence>
<dbReference type="AlphaFoldDB" id="A0A3M7R9F5"/>
<comment type="caution">
    <text evidence="1">The sequence shown here is derived from an EMBL/GenBank/DDBJ whole genome shotgun (WGS) entry which is preliminary data.</text>
</comment>
<dbReference type="EMBL" id="REGN01003963">
    <property type="protein sequence ID" value="RNA19868.1"/>
    <property type="molecule type" value="Genomic_DNA"/>
</dbReference>
<dbReference type="Proteomes" id="UP000276133">
    <property type="component" value="Unassembled WGS sequence"/>
</dbReference>
<proteinExistence type="predicted"/>
<evidence type="ECO:0000313" key="2">
    <source>
        <dbReference type="Proteomes" id="UP000276133"/>
    </source>
</evidence>